<protein>
    <submittedName>
        <fullName evidence="1">Cytochrome c oxidase subunit 6</fullName>
    </submittedName>
</protein>
<organism evidence="1 2">
    <name type="scientific">Discina gigas</name>
    <dbReference type="NCBI Taxonomy" id="1032678"/>
    <lineage>
        <taxon>Eukaryota</taxon>
        <taxon>Fungi</taxon>
        <taxon>Dikarya</taxon>
        <taxon>Ascomycota</taxon>
        <taxon>Pezizomycotina</taxon>
        <taxon>Pezizomycetes</taxon>
        <taxon>Pezizales</taxon>
        <taxon>Discinaceae</taxon>
        <taxon>Discina</taxon>
    </lineage>
</organism>
<accession>A0ABR3GVW0</accession>
<evidence type="ECO:0000313" key="2">
    <source>
        <dbReference type="Proteomes" id="UP001447188"/>
    </source>
</evidence>
<reference evidence="1 2" key="1">
    <citation type="submission" date="2024-02" db="EMBL/GenBank/DDBJ databases">
        <title>Discinaceae phylogenomics.</title>
        <authorList>
            <person name="Dirks A.C."/>
            <person name="James T.Y."/>
        </authorList>
    </citation>
    <scope>NUCLEOTIDE SEQUENCE [LARGE SCALE GENOMIC DNA]</scope>
    <source>
        <strain evidence="1 2">ACD0624</strain>
    </source>
</reference>
<dbReference type="Proteomes" id="UP001447188">
    <property type="component" value="Unassembled WGS sequence"/>
</dbReference>
<comment type="caution">
    <text evidence="1">The sequence shown here is derived from an EMBL/GenBank/DDBJ whole genome shotgun (WGS) entry which is preliminary data.</text>
</comment>
<gene>
    <name evidence="1" type="primary">COX6</name>
    <name evidence="1" type="ORF">Q9L58_000897</name>
</gene>
<name>A0ABR3GVW0_9PEZI</name>
<keyword evidence="2" id="KW-1185">Reference proteome</keyword>
<dbReference type="EMBL" id="JBBBZM010000006">
    <property type="protein sequence ID" value="KAL0640069.1"/>
    <property type="molecule type" value="Genomic_DNA"/>
</dbReference>
<sequence length="122" mass="14206">MASLFRLVSSAAKPILRTSSQFPRVIAPAVLSRTIPTTIRFYSDSHEESFEEFTARYEKEFDNVNDVFELQVRILPRFPNRHLGRKIIRSLILIKLIAQPQQRFCLRSRTLPLSDRRCPQGC</sequence>
<proteinExistence type="predicted"/>
<evidence type="ECO:0000313" key="1">
    <source>
        <dbReference type="EMBL" id="KAL0640069.1"/>
    </source>
</evidence>